<organism evidence="7 8">
    <name type="scientific">Parnassius apollo</name>
    <name type="common">Apollo butterfly</name>
    <name type="synonym">Papilio apollo</name>
    <dbReference type="NCBI Taxonomy" id="110799"/>
    <lineage>
        <taxon>Eukaryota</taxon>
        <taxon>Metazoa</taxon>
        <taxon>Ecdysozoa</taxon>
        <taxon>Arthropoda</taxon>
        <taxon>Hexapoda</taxon>
        <taxon>Insecta</taxon>
        <taxon>Pterygota</taxon>
        <taxon>Neoptera</taxon>
        <taxon>Endopterygota</taxon>
        <taxon>Lepidoptera</taxon>
        <taxon>Glossata</taxon>
        <taxon>Ditrysia</taxon>
        <taxon>Papilionoidea</taxon>
        <taxon>Papilionidae</taxon>
        <taxon>Parnassiinae</taxon>
        <taxon>Parnassini</taxon>
        <taxon>Parnassius</taxon>
        <taxon>Parnassius</taxon>
    </lineage>
</organism>
<evidence type="ECO:0000256" key="1">
    <source>
        <dbReference type="ARBA" id="ARBA00022723"/>
    </source>
</evidence>
<evidence type="ECO:0000313" key="7">
    <source>
        <dbReference type="EMBL" id="CAG5027567.1"/>
    </source>
</evidence>
<dbReference type="InterPro" id="IPR019786">
    <property type="entry name" value="Zinc_finger_PHD-type_CS"/>
</dbReference>
<dbReference type="Proteomes" id="UP000691718">
    <property type="component" value="Unassembled WGS sequence"/>
</dbReference>
<dbReference type="Pfam" id="PF00628">
    <property type="entry name" value="PHD"/>
    <property type="match status" value="1"/>
</dbReference>
<protein>
    <submittedName>
        <fullName evidence="7">(apollo) hypothetical protein</fullName>
    </submittedName>
</protein>
<sequence>MESVKECAACLSNSKDVPVLLCSRCAANYHLLCMNISSKDYKKMSQEDKSNWICVQCRCKERKGDNTNTPVRSNPPPSPKPDYVTKRGKTRTTGTNCSCLSASSIRDIIREELQQLFNHQIHPHLLEVQNAVSSLEASMAHFNEELEKNQG</sequence>
<evidence type="ECO:0000256" key="4">
    <source>
        <dbReference type="PROSITE-ProRule" id="PRU00146"/>
    </source>
</evidence>
<keyword evidence="1" id="KW-0479">Metal-binding</keyword>
<dbReference type="SMART" id="SM00249">
    <property type="entry name" value="PHD"/>
    <property type="match status" value="1"/>
</dbReference>
<feature type="region of interest" description="Disordered" evidence="5">
    <location>
        <begin position="62"/>
        <end position="91"/>
    </location>
</feature>
<feature type="domain" description="PHD-type" evidence="6">
    <location>
        <begin position="4"/>
        <end position="60"/>
    </location>
</feature>
<dbReference type="EMBL" id="CAJQZP010001189">
    <property type="protein sequence ID" value="CAG5027567.1"/>
    <property type="molecule type" value="Genomic_DNA"/>
</dbReference>
<dbReference type="AlphaFoldDB" id="A0A8S3XJM5"/>
<evidence type="ECO:0000256" key="2">
    <source>
        <dbReference type="ARBA" id="ARBA00022771"/>
    </source>
</evidence>
<evidence type="ECO:0000259" key="6">
    <source>
        <dbReference type="PROSITE" id="PS50016"/>
    </source>
</evidence>
<reference evidence="7" key="1">
    <citation type="submission" date="2021-04" db="EMBL/GenBank/DDBJ databases">
        <authorList>
            <person name="Tunstrom K."/>
        </authorList>
    </citation>
    <scope>NUCLEOTIDE SEQUENCE</scope>
</reference>
<accession>A0A8S3XJM5</accession>
<dbReference type="GO" id="GO:0008270">
    <property type="term" value="F:zinc ion binding"/>
    <property type="evidence" value="ECO:0007669"/>
    <property type="project" value="UniProtKB-KW"/>
</dbReference>
<keyword evidence="2 4" id="KW-0863">Zinc-finger</keyword>
<dbReference type="PROSITE" id="PS50016">
    <property type="entry name" value="ZF_PHD_2"/>
    <property type="match status" value="1"/>
</dbReference>
<dbReference type="PROSITE" id="PS01359">
    <property type="entry name" value="ZF_PHD_1"/>
    <property type="match status" value="1"/>
</dbReference>
<keyword evidence="3" id="KW-0862">Zinc</keyword>
<proteinExistence type="predicted"/>
<evidence type="ECO:0000313" key="8">
    <source>
        <dbReference type="Proteomes" id="UP000691718"/>
    </source>
</evidence>
<comment type="caution">
    <text evidence="7">The sequence shown here is derived from an EMBL/GenBank/DDBJ whole genome shotgun (WGS) entry which is preliminary data.</text>
</comment>
<keyword evidence="8" id="KW-1185">Reference proteome</keyword>
<evidence type="ECO:0000256" key="3">
    <source>
        <dbReference type="ARBA" id="ARBA00022833"/>
    </source>
</evidence>
<gene>
    <name evidence="7" type="ORF">PAPOLLO_LOCUS18852</name>
</gene>
<dbReference type="InterPro" id="IPR019787">
    <property type="entry name" value="Znf_PHD-finger"/>
</dbReference>
<name>A0A8S3XJM5_PARAO</name>
<dbReference type="OrthoDB" id="7471137at2759"/>
<evidence type="ECO:0000256" key="5">
    <source>
        <dbReference type="SAM" id="MobiDB-lite"/>
    </source>
</evidence>
<dbReference type="InterPro" id="IPR001965">
    <property type="entry name" value="Znf_PHD"/>
</dbReference>